<comment type="caution">
    <text evidence="2">The sequence shown here is derived from an EMBL/GenBank/DDBJ whole genome shotgun (WGS) entry which is preliminary data.</text>
</comment>
<feature type="region of interest" description="Disordered" evidence="1">
    <location>
        <begin position="220"/>
        <end position="251"/>
    </location>
</feature>
<gene>
    <name evidence="2" type="ORF">PGO_021310</name>
</gene>
<dbReference type="OrthoDB" id="372302at2759"/>
<dbReference type="AlphaFoldDB" id="A0A1Y1J9I3"/>
<keyword evidence="3" id="KW-1185">Reference proteome</keyword>
<proteinExistence type="predicted"/>
<protein>
    <submittedName>
        <fullName evidence="2">Uncharacterized protein</fullName>
    </submittedName>
</protein>
<evidence type="ECO:0000313" key="2">
    <source>
        <dbReference type="EMBL" id="GAW79161.1"/>
    </source>
</evidence>
<feature type="compositionally biased region" description="Basic residues" evidence="1">
    <location>
        <begin position="220"/>
        <end position="235"/>
    </location>
</feature>
<dbReference type="GeneID" id="39745861"/>
<name>A0A1Y1J9I3_PLAGO</name>
<feature type="region of interest" description="Disordered" evidence="1">
    <location>
        <begin position="137"/>
        <end position="195"/>
    </location>
</feature>
<reference evidence="3" key="1">
    <citation type="submission" date="2017-04" db="EMBL/GenBank/DDBJ databases">
        <title>Plasmodium gonderi genome.</title>
        <authorList>
            <person name="Arisue N."/>
            <person name="Honma H."/>
            <person name="Kawai S."/>
            <person name="Tougan T."/>
            <person name="Tanabe K."/>
            <person name="Horii T."/>
        </authorList>
    </citation>
    <scope>NUCLEOTIDE SEQUENCE [LARGE SCALE GENOMIC DNA]</scope>
    <source>
        <strain evidence="3">ATCC 30045</strain>
    </source>
</reference>
<organism evidence="2 3">
    <name type="scientific">Plasmodium gonderi</name>
    <dbReference type="NCBI Taxonomy" id="77519"/>
    <lineage>
        <taxon>Eukaryota</taxon>
        <taxon>Sar</taxon>
        <taxon>Alveolata</taxon>
        <taxon>Apicomplexa</taxon>
        <taxon>Aconoidasida</taxon>
        <taxon>Haemosporida</taxon>
        <taxon>Plasmodiidae</taxon>
        <taxon>Plasmodium</taxon>
        <taxon>Plasmodium (Plasmodium)</taxon>
    </lineage>
</organism>
<dbReference type="EMBL" id="BDQF01000002">
    <property type="protein sequence ID" value="GAW79161.1"/>
    <property type="molecule type" value="Genomic_DNA"/>
</dbReference>
<dbReference type="Proteomes" id="UP000195521">
    <property type="component" value="Unassembled WGS sequence"/>
</dbReference>
<evidence type="ECO:0000256" key="1">
    <source>
        <dbReference type="SAM" id="MobiDB-lite"/>
    </source>
</evidence>
<dbReference type="OMA" id="FYINYGC"/>
<evidence type="ECO:0000313" key="3">
    <source>
        <dbReference type="Proteomes" id="UP000195521"/>
    </source>
</evidence>
<sequence>MKCKEQIAYEKLVEELKNEFPFFQKYPDDFFYRKKNEVSDNIRREKCLDFSFKDEKLENETKKFSNSLVKEMEISFSLMEKKNSINQLCKLFLKNYTPATNDYYDYINSSYVSSSHIQQLIERYTFVDASGSEYSDVERHKNVLSTPRKGNHKRESVGNMDNENDRDSGSVYNKSHNNEDGIPSEMKKQVNKRSRRYEETCVKRISKCFHKTKDADNGHAVKRAKVWKSKVKRSKRGDPNTSSTMSDDSCRSGRIDGSYKNYRSGSDCENHCNYINRRRNDCILMKKRKNSFEDEMDNKEYLGFSDISYIPFIDKHFHINYGCVENTRGVENARNVFMILDKVWENEKNEFPKCKRRVTFGMEGKKEYLENIKTNSIVQGWIYKSDSKHKCFHVKLFSVMNESYEEEQYICDLTENSETERCNNVDLTIDKERNNPHYHKKICGNNVSSRNRNGRYIRYRENDDSNVYACLPFEFINKFEFVNNLSMQGLRMEDNLERYTGMNIRAEVFDDQGYIHSHFKDILHKYKFHVFITFKSKMYDDYMTNDRLGFLSSELNGNISIDKKEGRQNRFSQIDSMLLNNFDVLLFSCKKFVNKENVKYKEKYLCLNLSQLPSLVEFNFRNNSFQTRIGNVITRKQNLIWSNQKFMEALEIYKNNSKYYDFLKNYIIFDFESSSCNYIYLIDQDEFEVSNLYSSVAKMGTNKSIENVPTDEDQKKSRDEHLKEVKKKEDKIDSLVNYDTSKINNTQYAKNYEEYWPLLNDKEKYIVEHISFLNSSVYKSKWIYDFFNCIKLTINLNNQHLFGNFLLSLVLLELSCYTESFIFLFRIFKIKKMFLESYKLKRIICTLFIKQLKKYITKEHLWNTIINFKEYDLFSMREDNCEVYCKNIFERNLNLVRTLEKM</sequence>
<accession>A0A1Y1J9I3</accession>
<dbReference type="RefSeq" id="XP_028541750.1">
    <property type="nucleotide sequence ID" value="XM_028685949.1"/>
</dbReference>